<dbReference type="InterPro" id="IPR019887">
    <property type="entry name" value="Tscrpt_reg_AsnC/Lrp_C"/>
</dbReference>
<evidence type="ECO:0000256" key="3">
    <source>
        <dbReference type="ARBA" id="ARBA00023163"/>
    </source>
</evidence>
<dbReference type="GO" id="GO:0003677">
    <property type="term" value="F:DNA binding"/>
    <property type="evidence" value="ECO:0007669"/>
    <property type="project" value="UniProtKB-KW"/>
</dbReference>
<evidence type="ECO:0000256" key="1">
    <source>
        <dbReference type="ARBA" id="ARBA00023015"/>
    </source>
</evidence>
<dbReference type="RefSeq" id="WP_223911402.1">
    <property type="nucleotide sequence ID" value="NZ_AP024238.1"/>
</dbReference>
<dbReference type="SUPFAM" id="SSF54909">
    <property type="entry name" value="Dimeric alpha+beta barrel"/>
    <property type="match status" value="1"/>
</dbReference>
<dbReference type="SUPFAM" id="SSF46785">
    <property type="entry name" value="Winged helix' DNA-binding domain"/>
    <property type="match status" value="1"/>
</dbReference>
<dbReference type="PRINTS" id="PR00033">
    <property type="entry name" value="HTHASNC"/>
</dbReference>
<dbReference type="PROSITE" id="PS50956">
    <property type="entry name" value="HTH_ASNC_2"/>
    <property type="match status" value="1"/>
</dbReference>
<dbReference type="Gene3D" id="3.30.70.920">
    <property type="match status" value="1"/>
</dbReference>
<dbReference type="Pfam" id="PF13412">
    <property type="entry name" value="HTH_24"/>
    <property type="match status" value="1"/>
</dbReference>
<keyword evidence="3" id="KW-0804">Transcription</keyword>
<dbReference type="EMBL" id="AP024238">
    <property type="protein sequence ID" value="BCO27020.1"/>
    <property type="molecule type" value="Genomic_DNA"/>
</dbReference>
<dbReference type="InterPro" id="IPR036390">
    <property type="entry name" value="WH_DNA-bd_sf"/>
</dbReference>
<reference evidence="5 6" key="1">
    <citation type="journal article" date="2021" name="Microbiol. Spectr.">
        <title>A Single Bacterium Capable of Oxidation and Reduction of Iron at Circumneutral pH.</title>
        <authorList>
            <person name="Kato S."/>
            <person name="Ohkuma M."/>
        </authorList>
    </citation>
    <scope>NUCLEOTIDE SEQUENCE [LARGE SCALE GENOMIC DNA]</scope>
    <source>
        <strain evidence="5 6">MIZ03</strain>
    </source>
</reference>
<dbReference type="InterPro" id="IPR011008">
    <property type="entry name" value="Dimeric_a/b-barrel"/>
</dbReference>
<dbReference type="SMART" id="SM00344">
    <property type="entry name" value="HTH_ASNC"/>
    <property type="match status" value="1"/>
</dbReference>
<dbReference type="PANTHER" id="PTHR30154">
    <property type="entry name" value="LEUCINE-RESPONSIVE REGULATORY PROTEIN"/>
    <property type="match status" value="1"/>
</dbReference>
<keyword evidence="1" id="KW-0805">Transcription regulation</keyword>
<dbReference type="InterPro" id="IPR000485">
    <property type="entry name" value="AsnC-type_HTH_dom"/>
</dbReference>
<sequence>MKKPINEDFVFDKFDVALLDALQKDATLTHQQLGEAIHLSPSQVSRRVARLQAAGIIRRSVALLDAARIGLGVRAIIYVSLVRHGGEEGLAFEREMAAFPEVLACDAVAGESDYILQIVAASLSDLSDSVLRRLTRIQGVNSIRSNIVLQSIKSSTELPLTQCL</sequence>
<evidence type="ECO:0000313" key="6">
    <source>
        <dbReference type="Proteomes" id="UP000824366"/>
    </source>
</evidence>
<keyword evidence="2 5" id="KW-0238">DNA-binding</keyword>
<dbReference type="Gene3D" id="1.10.10.10">
    <property type="entry name" value="Winged helix-like DNA-binding domain superfamily/Winged helix DNA-binding domain"/>
    <property type="match status" value="1"/>
</dbReference>
<evidence type="ECO:0000256" key="2">
    <source>
        <dbReference type="ARBA" id="ARBA00023125"/>
    </source>
</evidence>
<evidence type="ECO:0000313" key="5">
    <source>
        <dbReference type="EMBL" id="BCO27020.1"/>
    </source>
</evidence>
<accession>A0ABN6D4U2</accession>
<protein>
    <submittedName>
        <fullName evidence="5">DNA-binding transcriptional activator DecR</fullName>
    </submittedName>
</protein>
<proteinExistence type="predicted"/>
<dbReference type="InterPro" id="IPR019888">
    <property type="entry name" value="Tscrpt_reg_AsnC-like"/>
</dbReference>
<feature type="domain" description="HTH asnC-type" evidence="4">
    <location>
        <begin position="11"/>
        <end position="72"/>
    </location>
</feature>
<dbReference type="Proteomes" id="UP000824366">
    <property type="component" value="Chromosome"/>
</dbReference>
<organism evidence="5 6">
    <name type="scientific">Rhodoferax lithotrophicus</name>
    <dbReference type="NCBI Taxonomy" id="2798804"/>
    <lineage>
        <taxon>Bacteria</taxon>
        <taxon>Pseudomonadati</taxon>
        <taxon>Pseudomonadota</taxon>
        <taxon>Betaproteobacteria</taxon>
        <taxon>Burkholderiales</taxon>
        <taxon>Comamonadaceae</taxon>
        <taxon>Rhodoferax</taxon>
    </lineage>
</organism>
<keyword evidence="6" id="KW-1185">Reference proteome</keyword>
<gene>
    <name evidence="5" type="ORF">MIZ03_1907</name>
</gene>
<dbReference type="InterPro" id="IPR036388">
    <property type="entry name" value="WH-like_DNA-bd_sf"/>
</dbReference>
<dbReference type="Pfam" id="PF01037">
    <property type="entry name" value="AsnC_trans_reg"/>
    <property type="match status" value="1"/>
</dbReference>
<name>A0ABN6D4U2_9BURK</name>
<dbReference type="PANTHER" id="PTHR30154:SF34">
    <property type="entry name" value="TRANSCRIPTIONAL REGULATOR AZLB"/>
    <property type="match status" value="1"/>
</dbReference>
<evidence type="ECO:0000259" key="4">
    <source>
        <dbReference type="PROSITE" id="PS50956"/>
    </source>
</evidence>